<dbReference type="AlphaFoldDB" id="A0B9Q5"/>
<keyword evidence="2" id="KW-0378">Hydrolase</keyword>
<dbReference type="KEGG" id="mtp:Mthe_1663"/>
<dbReference type="InterPro" id="IPR003607">
    <property type="entry name" value="HD/PDEase_dom"/>
</dbReference>
<dbReference type="STRING" id="349307.Mthe_1663"/>
<dbReference type="Pfam" id="PF19276">
    <property type="entry name" value="HD_assoc_2"/>
    <property type="match status" value="1"/>
</dbReference>
<dbReference type="EMBL" id="CP000477">
    <property type="protein sequence ID" value="ABK15429.1"/>
    <property type="molecule type" value="Genomic_DNA"/>
</dbReference>
<sequence length="395" mass="44605">MVEIRDPVHGYVKIDGLCLSLLDTPQFQRLRWIRQLGLASLVYPGASHSRFEHSLGSYHLAVILSDRLGLSDDDAMRIRAAALLHDIGHGPLSHVTEPMLSKYLRRRHESILDLLRSEDIRTRLEHYGITPEEIQKLIKGRTELGKIVSGEIDVDRMDYLIRDAHYTGVAYGVFDHLRLIERMHLSSGRLMIDSGGVHAAESLLLSRLLMQPTVYQHHVCRISECMVAGALRYMIDDLGFDPSSILRMDDFELFGAMGSAGGYASEIAERIKTRRLFKRALYVGAESLEFIPKPGSERMLAEEISSDSGVDQRYVLVDSPPAPEVPEGSFPVMINTEVMQLREVSPVARILEDAHRATWRLGVYTLPEHRERVARAAERCLGVRKPPRQHTLDSL</sequence>
<dbReference type="HOGENOM" id="CLU_026821_3_1_2"/>
<dbReference type="SMART" id="SM00471">
    <property type="entry name" value="HDc"/>
    <property type="match status" value="1"/>
</dbReference>
<gene>
    <name evidence="2" type="ordered locus">Mthe_1663</name>
</gene>
<dbReference type="RefSeq" id="WP_011696807.1">
    <property type="nucleotide sequence ID" value="NC_008553.1"/>
</dbReference>
<protein>
    <submittedName>
        <fullName evidence="2">Metal dependent phosphohydrolase</fullName>
    </submittedName>
</protein>
<dbReference type="PANTHER" id="PTHR11373:SF4">
    <property type="entry name" value="DEOXYNUCLEOSIDE TRIPHOSPHATE TRIPHOSPHOHYDROLASE SAMHD1"/>
    <property type="match status" value="1"/>
</dbReference>
<accession>A0B9Q5</accession>
<dbReference type="InterPro" id="IPR006674">
    <property type="entry name" value="HD_domain"/>
</dbReference>
<dbReference type="InterPro" id="IPR045509">
    <property type="entry name" value="HD_assoc_2"/>
</dbReference>
<proteinExistence type="predicted"/>
<keyword evidence="3" id="KW-1185">Reference proteome</keyword>
<dbReference type="CDD" id="cd00077">
    <property type="entry name" value="HDc"/>
    <property type="match status" value="1"/>
</dbReference>
<dbReference type="GO" id="GO:0006203">
    <property type="term" value="P:dGTP catabolic process"/>
    <property type="evidence" value="ECO:0007669"/>
    <property type="project" value="TreeGrafter"/>
</dbReference>
<dbReference type="Pfam" id="PF01966">
    <property type="entry name" value="HD"/>
    <property type="match status" value="1"/>
</dbReference>
<dbReference type="OrthoDB" id="8895at2157"/>
<evidence type="ECO:0000313" key="3">
    <source>
        <dbReference type="Proteomes" id="UP000000674"/>
    </source>
</evidence>
<dbReference type="PROSITE" id="PS51831">
    <property type="entry name" value="HD"/>
    <property type="match status" value="1"/>
</dbReference>
<dbReference type="GO" id="GO:0008832">
    <property type="term" value="F:dGTPase activity"/>
    <property type="evidence" value="ECO:0007669"/>
    <property type="project" value="TreeGrafter"/>
</dbReference>
<dbReference type="FunFam" id="1.10.3210.10:FF:000037">
    <property type="entry name" value="Metal-dependent phosphohydrolase, HD superfamily"/>
    <property type="match status" value="1"/>
</dbReference>
<dbReference type="InterPro" id="IPR050135">
    <property type="entry name" value="dGTPase-like"/>
</dbReference>
<name>A0B9Q5_METTP</name>
<organism evidence="2 3">
    <name type="scientific">Methanothrix thermoacetophila (strain DSM 6194 / JCM 14653 / NBRC 101360 / PT)</name>
    <name type="common">Methanosaeta thermophila</name>
    <dbReference type="NCBI Taxonomy" id="349307"/>
    <lineage>
        <taxon>Archaea</taxon>
        <taxon>Methanobacteriati</taxon>
        <taxon>Methanobacteriota</taxon>
        <taxon>Stenosarchaea group</taxon>
        <taxon>Methanomicrobia</taxon>
        <taxon>Methanotrichales</taxon>
        <taxon>Methanotrichaceae</taxon>
        <taxon>Methanothrix</taxon>
    </lineage>
</organism>
<evidence type="ECO:0000313" key="2">
    <source>
        <dbReference type="EMBL" id="ABK15429.1"/>
    </source>
</evidence>
<feature type="domain" description="HD" evidence="1">
    <location>
        <begin position="50"/>
        <end position="160"/>
    </location>
</feature>
<dbReference type="Proteomes" id="UP000000674">
    <property type="component" value="Chromosome"/>
</dbReference>
<dbReference type="Gene3D" id="1.10.3210.10">
    <property type="entry name" value="Hypothetical protein af1432"/>
    <property type="match status" value="1"/>
</dbReference>
<dbReference type="PANTHER" id="PTHR11373">
    <property type="entry name" value="DEOXYNUCLEOSIDE TRIPHOSPHATE TRIPHOSPHOHYDROLASE"/>
    <property type="match status" value="1"/>
</dbReference>
<evidence type="ECO:0000259" key="1">
    <source>
        <dbReference type="PROSITE" id="PS51831"/>
    </source>
</evidence>
<dbReference type="GeneID" id="4462658"/>
<reference evidence="2 3" key="1">
    <citation type="submission" date="2006-10" db="EMBL/GenBank/DDBJ databases">
        <title>Complete sequence of Methanosaeta thermophila PT.</title>
        <authorList>
            <consortium name="US DOE Joint Genome Institute"/>
            <person name="Copeland A."/>
            <person name="Lucas S."/>
            <person name="Lapidus A."/>
            <person name="Barry K."/>
            <person name="Detter J.C."/>
            <person name="Glavina del Rio T."/>
            <person name="Hammon N."/>
            <person name="Israni S."/>
            <person name="Pitluck S."/>
            <person name="Chain P."/>
            <person name="Malfatti S."/>
            <person name="Shin M."/>
            <person name="Vergez L."/>
            <person name="Schmutz J."/>
            <person name="Larimer F."/>
            <person name="Land M."/>
            <person name="Hauser L."/>
            <person name="Kyrpides N."/>
            <person name="Kim E."/>
            <person name="Smith K.S."/>
            <person name="Ingram-Smith C."/>
            <person name="Richardson P."/>
        </authorList>
    </citation>
    <scope>NUCLEOTIDE SEQUENCE [LARGE SCALE GENOMIC DNA]</scope>
    <source>
        <strain evidence="3">DSM 6194 / JCM 14653 / NBRC 101360 / PT</strain>
    </source>
</reference>
<dbReference type="SUPFAM" id="SSF109604">
    <property type="entry name" value="HD-domain/PDEase-like"/>
    <property type="match status" value="1"/>
</dbReference>